<feature type="binding site" evidence="7">
    <location>
        <position position="125"/>
    </location>
    <ligand>
        <name>(2S)-2-hydroxy-3-oxobutyl phosphate</name>
        <dbReference type="ChEBI" id="CHEBI:58830"/>
    </ligand>
</feature>
<feature type="binding site" evidence="7">
    <location>
        <begin position="78"/>
        <end position="80"/>
    </location>
    <ligand>
        <name>5-amino-6-(D-ribitylamino)uracil</name>
        <dbReference type="ChEBI" id="CHEBI:15934"/>
    </ligand>
</feature>
<comment type="similarity">
    <text evidence="2 7">Belongs to the DMRL synthase family.</text>
</comment>
<dbReference type="InterPro" id="IPR002180">
    <property type="entry name" value="LS/RS"/>
</dbReference>
<name>A0AB38XRD5_9ACTO</name>
<dbReference type="RefSeq" id="WP_004806217.1">
    <property type="nucleotide sequence ID" value="NZ_CP116394.1"/>
</dbReference>
<organism evidence="8 9">
    <name type="scientific">Winkia neuii subsp. anitrata</name>
    <dbReference type="NCBI Taxonomy" id="29318"/>
    <lineage>
        <taxon>Bacteria</taxon>
        <taxon>Bacillati</taxon>
        <taxon>Actinomycetota</taxon>
        <taxon>Actinomycetes</taxon>
        <taxon>Actinomycetales</taxon>
        <taxon>Actinomycetaceae</taxon>
        <taxon>Winkia</taxon>
    </lineage>
</organism>
<feature type="binding site" evidence="7">
    <location>
        <position position="25"/>
    </location>
    <ligand>
        <name>5-amino-6-(D-ribitylamino)uracil</name>
        <dbReference type="ChEBI" id="CHEBI:15934"/>
    </ligand>
</feature>
<dbReference type="AlphaFoldDB" id="A0AB38XRD5"/>
<dbReference type="GO" id="GO:0005829">
    <property type="term" value="C:cytosol"/>
    <property type="evidence" value="ECO:0007669"/>
    <property type="project" value="TreeGrafter"/>
</dbReference>
<dbReference type="InterPro" id="IPR036467">
    <property type="entry name" value="LS/RS_sf"/>
</dbReference>
<evidence type="ECO:0000313" key="9">
    <source>
        <dbReference type="Proteomes" id="UP001211044"/>
    </source>
</evidence>
<dbReference type="GO" id="GO:0009349">
    <property type="term" value="C:riboflavin synthase complex"/>
    <property type="evidence" value="ECO:0007669"/>
    <property type="project" value="UniProtKB-UniRule"/>
</dbReference>
<gene>
    <name evidence="7 8" type="primary">ribH</name>
    <name evidence="8" type="ORF">PIG85_04470</name>
</gene>
<dbReference type="Proteomes" id="UP001211044">
    <property type="component" value="Chromosome"/>
</dbReference>
<feature type="binding site" evidence="7">
    <location>
        <position position="111"/>
    </location>
    <ligand>
        <name>5-amino-6-(D-ribitylamino)uracil</name>
        <dbReference type="ChEBI" id="CHEBI:15934"/>
    </ligand>
</feature>
<keyword evidence="5 7" id="KW-0808">Transferase</keyword>
<reference evidence="8" key="1">
    <citation type="submission" date="2023-01" db="EMBL/GenBank/DDBJ databases">
        <title>Comparative Genomic Analysis of the Clinically-Derived Winkia Strain NY0527 Provides Evidence into the Taxonomic Reassignment of Winkia neuii and Characterizes Their Virulence Traits.</title>
        <authorList>
            <person name="Cai X."/>
            <person name="Peng Y."/>
            <person name="Li M."/>
            <person name="Qiu Y."/>
            <person name="Wang Y."/>
            <person name="Xu L."/>
            <person name="Hou Q."/>
        </authorList>
    </citation>
    <scope>NUCLEOTIDE SEQUENCE</scope>
    <source>
        <strain evidence="8">NY0527</strain>
    </source>
</reference>
<comment type="catalytic activity">
    <reaction evidence="6 7">
        <text>(2S)-2-hydroxy-3-oxobutyl phosphate + 5-amino-6-(D-ribitylamino)uracil = 6,7-dimethyl-8-(1-D-ribityl)lumazine + phosphate + 2 H2O + H(+)</text>
        <dbReference type="Rhea" id="RHEA:26152"/>
        <dbReference type="ChEBI" id="CHEBI:15377"/>
        <dbReference type="ChEBI" id="CHEBI:15378"/>
        <dbReference type="ChEBI" id="CHEBI:15934"/>
        <dbReference type="ChEBI" id="CHEBI:43474"/>
        <dbReference type="ChEBI" id="CHEBI:58201"/>
        <dbReference type="ChEBI" id="CHEBI:58830"/>
        <dbReference type="EC" id="2.5.1.78"/>
    </reaction>
</comment>
<dbReference type="EMBL" id="CP116394">
    <property type="protein sequence ID" value="WCE46908.1"/>
    <property type="molecule type" value="Genomic_DNA"/>
</dbReference>
<feature type="binding site" evidence="7">
    <location>
        <begin position="56"/>
        <end position="58"/>
    </location>
    <ligand>
        <name>5-amino-6-(D-ribitylamino)uracil</name>
        <dbReference type="ChEBI" id="CHEBI:15934"/>
    </ligand>
</feature>
<evidence type="ECO:0000256" key="6">
    <source>
        <dbReference type="ARBA" id="ARBA00048785"/>
    </source>
</evidence>
<dbReference type="GO" id="GO:0009231">
    <property type="term" value="P:riboflavin biosynthetic process"/>
    <property type="evidence" value="ECO:0007669"/>
    <property type="project" value="UniProtKB-UniRule"/>
</dbReference>
<evidence type="ECO:0000256" key="1">
    <source>
        <dbReference type="ARBA" id="ARBA00004917"/>
    </source>
</evidence>
<dbReference type="PANTHER" id="PTHR21058">
    <property type="entry name" value="6,7-DIMETHYL-8-RIBITYLLUMAZINE SYNTHASE DMRL SYNTHASE LUMAZINE SYNTHASE"/>
    <property type="match status" value="1"/>
</dbReference>
<evidence type="ECO:0000256" key="3">
    <source>
        <dbReference type="ARBA" id="ARBA00012664"/>
    </source>
</evidence>
<dbReference type="Gene3D" id="3.40.50.960">
    <property type="entry name" value="Lumazine/riboflavin synthase"/>
    <property type="match status" value="1"/>
</dbReference>
<dbReference type="NCBIfam" id="TIGR00114">
    <property type="entry name" value="lumazine-synth"/>
    <property type="match status" value="1"/>
</dbReference>
<dbReference type="KEGG" id="wne:PIG85_04470"/>
<proteinExistence type="inferred from homology"/>
<evidence type="ECO:0000256" key="4">
    <source>
        <dbReference type="ARBA" id="ARBA00022619"/>
    </source>
</evidence>
<dbReference type="InterPro" id="IPR034964">
    <property type="entry name" value="LS"/>
</dbReference>
<comment type="function">
    <text evidence="7">Catalyzes the formation of 6,7-dimethyl-8-ribityllumazine by condensation of 5-amino-6-(D-ribitylamino)uracil with 3,4-dihydroxy-2-butanone 4-phosphate. This is the penultimate step in the biosynthesis of riboflavin.</text>
</comment>
<dbReference type="HAMAP" id="MF_00178">
    <property type="entry name" value="Lumazine_synth"/>
    <property type="match status" value="1"/>
</dbReference>
<feature type="active site" description="Proton donor" evidence="7">
    <location>
        <position position="86"/>
    </location>
</feature>
<evidence type="ECO:0000313" key="8">
    <source>
        <dbReference type="EMBL" id="WCE46908.1"/>
    </source>
</evidence>
<comment type="pathway">
    <text evidence="1 7">Cofactor biosynthesis; riboflavin biosynthesis; riboflavin from 2-hydroxy-3-oxobutyl phosphate and 5-amino-6-(D-ribitylamino)uracil: step 1/2.</text>
</comment>
<dbReference type="SUPFAM" id="SSF52121">
    <property type="entry name" value="Lumazine synthase"/>
    <property type="match status" value="1"/>
</dbReference>
<evidence type="ECO:0000256" key="5">
    <source>
        <dbReference type="ARBA" id="ARBA00022679"/>
    </source>
</evidence>
<sequence length="155" mass="15732">MAGSGIPSLKVDGKGLKVTIVAAQWHKQVMDGLIEGAKRACADAGAQAMTVRVPGSFELPLACKTAAQKADAVVALGVVIRGGTPHFDYVCEAATNGLTQASLLTGTPIGFGVLTCDNEQQALDRAGLEGSAEDKGYEAAEAAMAMVATLEQVGA</sequence>
<accession>A0AB38XRD5</accession>
<evidence type="ECO:0000256" key="2">
    <source>
        <dbReference type="ARBA" id="ARBA00007424"/>
    </source>
</evidence>
<evidence type="ECO:0000256" key="7">
    <source>
        <dbReference type="HAMAP-Rule" id="MF_00178"/>
    </source>
</evidence>
<dbReference type="GO" id="GO:0000906">
    <property type="term" value="F:6,7-dimethyl-8-ribityllumazine synthase activity"/>
    <property type="evidence" value="ECO:0007669"/>
    <property type="project" value="UniProtKB-UniRule"/>
</dbReference>
<protein>
    <recommendedName>
        <fullName evidence="3 7">6,7-dimethyl-8-ribityllumazine synthase</fullName>
        <shortName evidence="7">DMRL synthase</shortName>
        <shortName evidence="7">LS</shortName>
        <shortName evidence="7">Lumazine synthase</shortName>
        <ecNumber evidence="3 7">2.5.1.78</ecNumber>
    </recommendedName>
</protein>
<keyword evidence="4 7" id="KW-0686">Riboflavin biosynthesis</keyword>
<dbReference type="EC" id="2.5.1.78" evidence="3 7"/>
<dbReference type="PANTHER" id="PTHR21058:SF0">
    <property type="entry name" value="6,7-DIMETHYL-8-RIBITYLLUMAZINE SYNTHASE"/>
    <property type="match status" value="1"/>
</dbReference>
<feature type="binding site" evidence="7">
    <location>
        <begin position="83"/>
        <end position="84"/>
    </location>
    <ligand>
        <name>(2S)-2-hydroxy-3-oxobutyl phosphate</name>
        <dbReference type="ChEBI" id="CHEBI:58830"/>
    </ligand>
</feature>
<dbReference type="CDD" id="cd09209">
    <property type="entry name" value="Lumazine_synthase-I"/>
    <property type="match status" value="1"/>
</dbReference>
<dbReference type="Pfam" id="PF00885">
    <property type="entry name" value="DMRL_synthase"/>
    <property type="match status" value="1"/>
</dbReference>